<protein>
    <submittedName>
        <fullName evidence="1">Uncharacterized protein</fullName>
    </submittedName>
</protein>
<proteinExistence type="predicted"/>
<reference evidence="1 2" key="1">
    <citation type="submission" date="2017-12" db="EMBL/GenBank/DDBJ databases">
        <title>Comparative genomics of Botrytis spp.</title>
        <authorList>
            <person name="Valero-Jimenez C.A."/>
            <person name="Tapia P."/>
            <person name="Veloso J."/>
            <person name="Silva-Moreno E."/>
            <person name="Staats M."/>
            <person name="Valdes J.H."/>
            <person name="Van Kan J.A.L."/>
        </authorList>
    </citation>
    <scope>NUCLEOTIDE SEQUENCE [LARGE SCALE GENOMIC DNA]</scope>
    <source>
        <strain evidence="1 2">Bh0001</strain>
    </source>
</reference>
<comment type="caution">
    <text evidence="1">The sequence shown here is derived from an EMBL/GenBank/DDBJ whole genome shotgun (WGS) entry which is preliminary data.</text>
</comment>
<evidence type="ECO:0000313" key="1">
    <source>
        <dbReference type="EMBL" id="TGO39761.1"/>
    </source>
</evidence>
<keyword evidence="2" id="KW-1185">Reference proteome</keyword>
<dbReference type="EMBL" id="PQXK01000048">
    <property type="protein sequence ID" value="TGO39761.1"/>
    <property type="molecule type" value="Genomic_DNA"/>
</dbReference>
<accession>A0A4Z1GXA1</accession>
<organism evidence="1 2">
    <name type="scientific">Botrytis hyacinthi</name>
    <dbReference type="NCBI Taxonomy" id="278943"/>
    <lineage>
        <taxon>Eukaryota</taxon>
        <taxon>Fungi</taxon>
        <taxon>Dikarya</taxon>
        <taxon>Ascomycota</taxon>
        <taxon>Pezizomycotina</taxon>
        <taxon>Leotiomycetes</taxon>
        <taxon>Helotiales</taxon>
        <taxon>Sclerotiniaceae</taxon>
        <taxon>Botrytis</taxon>
    </lineage>
</organism>
<gene>
    <name evidence="1" type="ORF">BHYA_0048g00260</name>
</gene>
<evidence type="ECO:0000313" key="2">
    <source>
        <dbReference type="Proteomes" id="UP000297814"/>
    </source>
</evidence>
<dbReference type="Proteomes" id="UP000297814">
    <property type="component" value="Unassembled WGS sequence"/>
</dbReference>
<dbReference type="AlphaFoldDB" id="A0A4Z1GXA1"/>
<sequence>MRIISQTYGNSYGCLFCINLSVERIWKAENEDEALLKQRILHGAGNGNIICAEGFVEGETVDGYDHVLNRQSSGILIYDYILKKAKEKLSKAQQAVDKLQNDECEDSYLNFLNTELDRLPDCEVGKNYVSGVRIKIEKVEQEKEGRPKKYIKAEVWKENEITVIIKEQQRLNAELAPQWL</sequence>
<name>A0A4Z1GXA1_9HELO</name>